<evidence type="ECO:0000313" key="4">
    <source>
        <dbReference type="RefSeq" id="XP_013780876.1"/>
    </source>
</evidence>
<sequence length="336" mass="37620">MVATFRVFKKIAPNGKLTLYLGKRDFVDHLTNVDPVDGVITVDDDYLKNRKVFGQIIATFRYGREEDEVMGLQFVKELCLASEQIYPVPSEEKSYTLTRMQERLLSKLGSKAFPFQFQISPNAPNSVTLQPGPDEAGAPCGVSYDLKVYVGDSEEDKSHKRSTVKFGIRKIQWAPIKQGRQPCSIVRKDFLLSPGELELEATLDRQVFHHGDPITVNISVRNYSSKTVKRIRISAVQTIDICMFASGHYRATVACVDTQDGCPINPGFTVQKVVEIRPSLEYSRVKRGVAYEGQLKKEDSNLASSTLFLDQDHKDVFGIVVEYSIKVKLFLGALGG</sequence>
<dbReference type="Gene3D" id="2.60.40.840">
    <property type="match status" value="1"/>
</dbReference>
<dbReference type="Pfam" id="PF00339">
    <property type="entry name" value="Arrestin_N"/>
    <property type="match status" value="1"/>
</dbReference>
<proteinExistence type="inferred from homology"/>
<dbReference type="PANTHER" id="PTHR11792">
    <property type="entry name" value="ARRESTIN"/>
    <property type="match status" value="1"/>
</dbReference>
<name>A0ABM1BFD4_LIMPO</name>
<dbReference type="PROSITE" id="PS00295">
    <property type="entry name" value="ARRESTINS"/>
    <property type="match status" value="1"/>
</dbReference>
<protein>
    <submittedName>
        <fullName evidence="4">Arrestin homolog</fullName>
    </submittedName>
</protein>
<evidence type="ECO:0000256" key="1">
    <source>
        <dbReference type="ARBA" id="ARBA00005298"/>
    </source>
</evidence>
<dbReference type="Gene3D" id="2.60.40.640">
    <property type="match status" value="1"/>
</dbReference>
<evidence type="ECO:0000313" key="3">
    <source>
        <dbReference type="Proteomes" id="UP000694941"/>
    </source>
</evidence>
<dbReference type="InterPro" id="IPR014756">
    <property type="entry name" value="Ig_E-set"/>
</dbReference>
<dbReference type="Pfam" id="PF02752">
    <property type="entry name" value="Arrestin_C"/>
    <property type="match status" value="1"/>
</dbReference>
<gene>
    <name evidence="4" type="primary">LOC106465220</name>
</gene>
<dbReference type="InterPro" id="IPR017864">
    <property type="entry name" value="Arrestin_CS"/>
</dbReference>
<dbReference type="SUPFAM" id="SSF81296">
    <property type="entry name" value="E set domains"/>
    <property type="match status" value="2"/>
</dbReference>
<dbReference type="RefSeq" id="XP_013780876.1">
    <property type="nucleotide sequence ID" value="XM_013925422.2"/>
</dbReference>
<dbReference type="PANTHER" id="PTHR11792:SF16">
    <property type="entry name" value="PHOSRESTIN-2"/>
    <property type="match status" value="1"/>
</dbReference>
<dbReference type="InterPro" id="IPR014753">
    <property type="entry name" value="Arrestin_N"/>
</dbReference>
<dbReference type="GeneID" id="106465220"/>
<dbReference type="PRINTS" id="PR00309">
    <property type="entry name" value="ARRESTIN"/>
</dbReference>
<dbReference type="InterPro" id="IPR014752">
    <property type="entry name" value="Arrestin-like_C"/>
</dbReference>
<organism evidence="3 4">
    <name type="scientific">Limulus polyphemus</name>
    <name type="common">Atlantic horseshoe crab</name>
    <dbReference type="NCBI Taxonomy" id="6850"/>
    <lineage>
        <taxon>Eukaryota</taxon>
        <taxon>Metazoa</taxon>
        <taxon>Ecdysozoa</taxon>
        <taxon>Arthropoda</taxon>
        <taxon>Chelicerata</taxon>
        <taxon>Merostomata</taxon>
        <taxon>Xiphosura</taxon>
        <taxon>Limulidae</taxon>
        <taxon>Limulus</taxon>
    </lineage>
</organism>
<dbReference type="InterPro" id="IPR011021">
    <property type="entry name" value="Arrestin-like_N"/>
</dbReference>
<dbReference type="InterPro" id="IPR000698">
    <property type="entry name" value="Arrestin"/>
</dbReference>
<feature type="domain" description="Arrestin C-terminal-like" evidence="2">
    <location>
        <begin position="193"/>
        <end position="334"/>
    </location>
</feature>
<dbReference type="Proteomes" id="UP000694941">
    <property type="component" value="Unplaced"/>
</dbReference>
<evidence type="ECO:0000259" key="2">
    <source>
        <dbReference type="SMART" id="SM01017"/>
    </source>
</evidence>
<dbReference type="SMART" id="SM01017">
    <property type="entry name" value="Arrestin_C"/>
    <property type="match status" value="1"/>
</dbReference>
<accession>A0ABM1BFD4</accession>
<reference evidence="4" key="1">
    <citation type="submission" date="2025-08" db="UniProtKB">
        <authorList>
            <consortium name="RefSeq"/>
        </authorList>
    </citation>
    <scope>IDENTIFICATION</scope>
    <source>
        <tissue evidence="4">Muscle</tissue>
    </source>
</reference>
<keyword evidence="3" id="KW-1185">Reference proteome</keyword>
<dbReference type="InterPro" id="IPR011022">
    <property type="entry name" value="Arrestin_C-like"/>
</dbReference>
<comment type="similarity">
    <text evidence="1">Belongs to the arrestin family.</text>
</comment>